<dbReference type="Proteomes" id="UP001367508">
    <property type="component" value="Unassembled WGS sequence"/>
</dbReference>
<gene>
    <name evidence="1" type="ORF">VNO77_09001</name>
</gene>
<organism evidence="1 2">
    <name type="scientific">Canavalia gladiata</name>
    <name type="common">Sword bean</name>
    <name type="synonym">Dolichos gladiatus</name>
    <dbReference type="NCBI Taxonomy" id="3824"/>
    <lineage>
        <taxon>Eukaryota</taxon>
        <taxon>Viridiplantae</taxon>
        <taxon>Streptophyta</taxon>
        <taxon>Embryophyta</taxon>
        <taxon>Tracheophyta</taxon>
        <taxon>Spermatophyta</taxon>
        <taxon>Magnoliopsida</taxon>
        <taxon>eudicotyledons</taxon>
        <taxon>Gunneridae</taxon>
        <taxon>Pentapetalae</taxon>
        <taxon>rosids</taxon>
        <taxon>fabids</taxon>
        <taxon>Fabales</taxon>
        <taxon>Fabaceae</taxon>
        <taxon>Papilionoideae</taxon>
        <taxon>50 kb inversion clade</taxon>
        <taxon>NPAAA clade</taxon>
        <taxon>indigoferoid/millettioid clade</taxon>
        <taxon>Phaseoleae</taxon>
        <taxon>Canavalia</taxon>
    </lineage>
</organism>
<proteinExistence type="predicted"/>
<protein>
    <recommendedName>
        <fullName evidence="3">Stress up-regulated Nod 19</fullName>
    </recommendedName>
</protein>
<accession>A0AAN9QU04</accession>
<dbReference type="PANTHER" id="PTHR33390:SF4">
    <property type="entry name" value="STRESS UP-REGULATED NOD 19-RELATED"/>
    <property type="match status" value="1"/>
</dbReference>
<name>A0AAN9QU04_CANGL</name>
<evidence type="ECO:0000313" key="2">
    <source>
        <dbReference type="Proteomes" id="UP001367508"/>
    </source>
</evidence>
<evidence type="ECO:0000313" key="1">
    <source>
        <dbReference type="EMBL" id="KAK7350405.1"/>
    </source>
</evidence>
<dbReference type="AlphaFoldDB" id="A0AAN9QU04"/>
<dbReference type="Pfam" id="PF07712">
    <property type="entry name" value="SURNod19"/>
    <property type="match status" value="1"/>
</dbReference>
<dbReference type="EMBL" id="JAYMYQ010000002">
    <property type="protein sequence ID" value="KAK7350405.1"/>
    <property type="molecule type" value="Genomic_DNA"/>
</dbReference>
<sequence>MVIPLSFPHVVNRRIMCKVMMLSLSIIVLFSSTTYCVNLKLVSHIKLATFVSEYFEVGPGTIAAKTLLDIEFPKGHIGVKSFDAKLVDEDGNSVPLYETYLHHWFAIRYFENITMSHNIEKYPDPFKAITFKRNEGTCQGYILPHYWGFGGETRGTSTNIPDPFALEVGNHKKIPHELKEKWMFNIMAIDTRGVHDRKGCTECRCNLFNLPKDFYNVTKGINDQLLSPNYKGGLFCCQDNFQCKLRNGFLGPKRRLALRYKLRWVNWKEYQVPVMFYILDSTDRVRSNGSKKIHECQIEYTIPGIGDNDSPHVQKANILMEKGGYLIYATAHMHTGVINATLYGEDGRILCSTTPKYGKGKEAGNEEGYIVGMSVCYPKLGSIKIKDGEILTVESRYDNKFRTGAMGHFYIYLAEQLLG</sequence>
<keyword evidence="2" id="KW-1185">Reference proteome</keyword>
<comment type="caution">
    <text evidence="1">The sequence shown here is derived from an EMBL/GenBank/DDBJ whole genome shotgun (WGS) entry which is preliminary data.</text>
</comment>
<evidence type="ECO:0008006" key="3">
    <source>
        <dbReference type="Google" id="ProtNLM"/>
    </source>
</evidence>
<reference evidence="1 2" key="1">
    <citation type="submission" date="2024-01" db="EMBL/GenBank/DDBJ databases">
        <title>The genomes of 5 underutilized Papilionoideae crops provide insights into root nodulation and disease resistanc.</title>
        <authorList>
            <person name="Jiang F."/>
        </authorList>
    </citation>
    <scope>NUCLEOTIDE SEQUENCE [LARGE SCALE GENOMIC DNA]</scope>
    <source>
        <strain evidence="1">LVBAO_FW01</strain>
        <tissue evidence="1">Leaves</tissue>
    </source>
</reference>
<dbReference type="InterPro" id="IPR011692">
    <property type="entry name" value="Stress_up-reg_Nod19"/>
</dbReference>
<dbReference type="PANTHER" id="PTHR33390">
    <property type="entry name" value="STRESS UP-REGULATED NOD 19 PROTEIN"/>
    <property type="match status" value="1"/>
</dbReference>